<proteinExistence type="predicted"/>
<feature type="non-terminal residue" evidence="2">
    <location>
        <position position="143"/>
    </location>
</feature>
<dbReference type="PANTHER" id="PTHR10250">
    <property type="entry name" value="MICROSOMAL GLUTATHIONE S-TRANSFERASE"/>
    <property type="match status" value="1"/>
</dbReference>
<dbReference type="GO" id="GO:0005783">
    <property type="term" value="C:endoplasmic reticulum"/>
    <property type="evidence" value="ECO:0007669"/>
    <property type="project" value="TreeGrafter"/>
</dbReference>
<gene>
    <name evidence="2" type="primary">Alox5ap</name>
    <name evidence="2" type="ORF">URIAAL_R09482</name>
</gene>
<evidence type="ECO:0000313" key="2">
    <source>
        <dbReference type="EMBL" id="NXV48718.1"/>
    </source>
</evidence>
<dbReference type="GO" id="GO:0005635">
    <property type="term" value="C:nuclear envelope"/>
    <property type="evidence" value="ECO:0007669"/>
    <property type="project" value="TreeGrafter"/>
</dbReference>
<protein>
    <submittedName>
        <fullName evidence="2">AL5AP protein</fullName>
    </submittedName>
</protein>
<dbReference type="PRINTS" id="PR00488">
    <property type="entry name" value="5LPOXGNASEAP"/>
</dbReference>
<dbReference type="InterPro" id="IPR050997">
    <property type="entry name" value="MAPEG"/>
</dbReference>
<dbReference type="GO" id="GO:0004364">
    <property type="term" value="F:glutathione transferase activity"/>
    <property type="evidence" value="ECO:0007669"/>
    <property type="project" value="TreeGrafter"/>
</dbReference>
<dbReference type="EMBL" id="VZUE01000160">
    <property type="protein sequence ID" value="NXV48718.1"/>
    <property type="molecule type" value="Genomic_DNA"/>
</dbReference>
<keyword evidence="1" id="KW-0812">Transmembrane</keyword>
<dbReference type="InterPro" id="IPR001446">
    <property type="entry name" value="5_LipOase_AP"/>
</dbReference>
<reference evidence="2 3" key="1">
    <citation type="submission" date="2019-09" db="EMBL/GenBank/DDBJ databases">
        <title>Bird 10,000 Genomes (B10K) Project - Family phase.</title>
        <authorList>
            <person name="Zhang G."/>
        </authorList>
    </citation>
    <scope>NUCLEOTIDE SEQUENCE [LARGE SCALE GENOMIC DNA]</scope>
    <source>
        <strain evidence="2">OUT-0019</strain>
        <tissue evidence="2">Blood</tissue>
    </source>
</reference>
<dbReference type="SUPFAM" id="SSF161084">
    <property type="entry name" value="MAPEG domain-like"/>
    <property type="match status" value="1"/>
</dbReference>
<dbReference type="Gene3D" id="1.20.120.550">
    <property type="entry name" value="Membrane associated eicosanoid/glutathione metabolism-like domain"/>
    <property type="match status" value="1"/>
</dbReference>
<evidence type="ECO:0000313" key="3">
    <source>
        <dbReference type="Proteomes" id="UP000535478"/>
    </source>
</evidence>
<feature type="non-terminal residue" evidence="2">
    <location>
        <position position="1"/>
    </location>
</feature>
<dbReference type="GO" id="GO:0004464">
    <property type="term" value="F:leukotriene-C4 synthase activity"/>
    <property type="evidence" value="ECO:0007669"/>
    <property type="project" value="TreeGrafter"/>
</dbReference>
<dbReference type="InterPro" id="IPR023352">
    <property type="entry name" value="MAPEG-like_dom_sf"/>
</dbReference>
<comment type="caution">
    <text evidence="2">The sequence shown here is derived from an EMBL/GenBank/DDBJ whole genome shotgun (WGS) entry which is preliminary data.</text>
</comment>
<dbReference type="GO" id="GO:0016020">
    <property type="term" value="C:membrane"/>
    <property type="evidence" value="ECO:0007669"/>
    <property type="project" value="InterPro"/>
</dbReference>
<dbReference type="Proteomes" id="UP000535478">
    <property type="component" value="Unassembled WGS sequence"/>
</dbReference>
<dbReference type="GO" id="GO:0019370">
    <property type="term" value="P:leukotriene biosynthetic process"/>
    <property type="evidence" value="ECO:0007669"/>
    <property type="project" value="TreeGrafter"/>
</dbReference>
<dbReference type="GO" id="GO:0008047">
    <property type="term" value="F:enzyme activator activity"/>
    <property type="evidence" value="ECO:0007669"/>
    <property type="project" value="InterPro"/>
</dbReference>
<evidence type="ECO:0000256" key="1">
    <source>
        <dbReference type="SAM" id="Phobius"/>
    </source>
</evidence>
<dbReference type="PANTHER" id="PTHR10250:SF2">
    <property type="entry name" value="ARACHIDONATE 5-LIPOXYGENASE-ACTIVATING PROTEIN"/>
    <property type="match status" value="1"/>
</dbReference>
<accession>A0A7L3U9W4</accession>
<dbReference type="GO" id="GO:0004602">
    <property type="term" value="F:glutathione peroxidase activity"/>
    <property type="evidence" value="ECO:0007669"/>
    <property type="project" value="TreeGrafter"/>
</dbReference>
<feature type="transmembrane region" description="Helical" evidence="1">
    <location>
        <begin position="50"/>
        <end position="75"/>
    </location>
</feature>
<name>A0A7L3U9W4_URIAL</name>
<dbReference type="AlphaFoldDB" id="A0A7L3U9W4"/>
<keyword evidence="1" id="KW-1133">Transmembrane helix</keyword>
<keyword evidence="1" id="KW-0472">Membrane</keyword>
<sequence>MLCVFLTAFFASKLEHESKHCNGKGFQRPGSSAFDRVYTAKWGQYVGRGLCWCLTPCSTLYPAPAAFAGLMYLFVRQKYFVGYLGERTQSTPGYLFGKRIILFLFLMSVAGILNYYLIFFFGSDFEMHIKTITSAISPLLLIP</sequence>
<keyword evidence="3" id="KW-1185">Reference proteome</keyword>
<organism evidence="2 3">
    <name type="scientific">Uria aalge</name>
    <name type="common">Common mure</name>
    <name type="synonym">Colymbus aalge</name>
    <dbReference type="NCBI Taxonomy" id="13746"/>
    <lineage>
        <taxon>Eukaryota</taxon>
        <taxon>Metazoa</taxon>
        <taxon>Chordata</taxon>
        <taxon>Craniata</taxon>
        <taxon>Vertebrata</taxon>
        <taxon>Euteleostomi</taxon>
        <taxon>Archelosauria</taxon>
        <taxon>Archosauria</taxon>
        <taxon>Dinosauria</taxon>
        <taxon>Saurischia</taxon>
        <taxon>Theropoda</taxon>
        <taxon>Coelurosauria</taxon>
        <taxon>Aves</taxon>
        <taxon>Neognathae</taxon>
        <taxon>Neoaves</taxon>
        <taxon>Charadriiformes</taxon>
        <taxon>Alcidae</taxon>
        <taxon>Uria</taxon>
    </lineage>
</organism>
<feature type="transmembrane region" description="Helical" evidence="1">
    <location>
        <begin position="100"/>
        <end position="121"/>
    </location>
</feature>